<evidence type="ECO:0000313" key="1">
    <source>
        <dbReference type="EMBL" id="KAJ1090859.1"/>
    </source>
</evidence>
<proteinExistence type="predicted"/>
<organism evidence="1 2">
    <name type="scientific">Pleurodeles waltl</name>
    <name type="common">Iberian ribbed newt</name>
    <dbReference type="NCBI Taxonomy" id="8319"/>
    <lineage>
        <taxon>Eukaryota</taxon>
        <taxon>Metazoa</taxon>
        <taxon>Chordata</taxon>
        <taxon>Craniata</taxon>
        <taxon>Vertebrata</taxon>
        <taxon>Euteleostomi</taxon>
        <taxon>Amphibia</taxon>
        <taxon>Batrachia</taxon>
        <taxon>Caudata</taxon>
        <taxon>Salamandroidea</taxon>
        <taxon>Salamandridae</taxon>
        <taxon>Pleurodelinae</taxon>
        <taxon>Pleurodeles</taxon>
    </lineage>
</organism>
<comment type="caution">
    <text evidence="1">The sequence shown here is derived from an EMBL/GenBank/DDBJ whole genome shotgun (WGS) entry which is preliminary data.</text>
</comment>
<reference evidence="1" key="1">
    <citation type="journal article" date="2022" name="bioRxiv">
        <title>Sequencing and chromosome-scale assembly of the giantPleurodeles waltlgenome.</title>
        <authorList>
            <person name="Brown T."/>
            <person name="Elewa A."/>
            <person name="Iarovenko S."/>
            <person name="Subramanian E."/>
            <person name="Araus A.J."/>
            <person name="Petzold A."/>
            <person name="Susuki M."/>
            <person name="Suzuki K.-i.T."/>
            <person name="Hayashi T."/>
            <person name="Toyoda A."/>
            <person name="Oliveira C."/>
            <person name="Osipova E."/>
            <person name="Leigh N.D."/>
            <person name="Simon A."/>
            <person name="Yun M.H."/>
        </authorList>
    </citation>
    <scope>NUCLEOTIDE SEQUENCE</scope>
    <source>
        <strain evidence="1">20211129_DDA</strain>
        <tissue evidence="1">Liver</tissue>
    </source>
</reference>
<protein>
    <submittedName>
        <fullName evidence="1">Uncharacterized protein</fullName>
    </submittedName>
</protein>
<evidence type="ECO:0000313" key="2">
    <source>
        <dbReference type="Proteomes" id="UP001066276"/>
    </source>
</evidence>
<dbReference type="EMBL" id="JANPWB010000015">
    <property type="protein sequence ID" value="KAJ1090859.1"/>
    <property type="molecule type" value="Genomic_DNA"/>
</dbReference>
<dbReference type="AlphaFoldDB" id="A0AAV7LK30"/>
<name>A0AAV7LK30_PLEWA</name>
<dbReference type="Proteomes" id="UP001066276">
    <property type="component" value="Chromosome 11"/>
</dbReference>
<gene>
    <name evidence="1" type="ORF">NDU88_003987</name>
</gene>
<sequence length="76" mass="8616">MEPLAVYLQKELRDWLIQVEDTTRIVSMYVDNTLLYVSDHTRSVPRVLQLVTDLGRVSYAHGCALLYGALSTLCSN</sequence>
<keyword evidence="2" id="KW-1185">Reference proteome</keyword>
<accession>A0AAV7LK30</accession>